<organism evidence="2">
    <name type="scientific">marine sediment metagenome</name>
    <dbReference type="NCBI Taxonomy" id="412755"/>
    <lineage>
        <taxon>unclassified sequences</taxon>
        <taxon>metagenomes</taxon>
        <taxon>ecological metagenomes</taxon>
    </lineage>
</organism>
<evidence type="ECO:0000313" key="2">
    <source>
        <dbReference type="EMBL" id="GAJ20526.1"/>
    </source>
</evidence>
<evidence type="ECO:0000259" key="1">
    <source>
        <dbReference type="Pfam" id="PF01314"/>
    </source>
</evidence>
<feature type="domain" description="Aldehyde ferredoxin oxidoreductase C-terminal" evidence="1">
    <location>
        <begin position="2"/>
        <end position="45"/>
    </location>
</feature>
<dbReference type="InterPro" id="IPR013985">
    <property type="entry name" value="Ald_Fedxn_OxRdtase_dom3"/>
</dbReference>
<feature type="non-terminal residue" evidence="2">
    <location>
        <position position="1"/>
    </location>
</feature>
<reference evidence="2" key="1">
    <citation type="journal article" date="2014" name="Front. Microbiol.">
        <title>High frequency of phylogenetically diverse reductive dehalogenase-homologous genes in deep subseafloor sedimentary metagenomes.</title>
        <authorList>
            <person name="Kawai M."/>
            <person name="Futagami T."/>
            <person name="Toyoda A."/>
            <person name="Takaki Y."/>
            <person name="Nishi S."/>
            <person name="Hori S."/>
            <person name="Arai W."/>
            <person name="Tsubouchi T."/>
            <person name="Morono Y."/>
            <person name="Uchiyama I."/>
            <person name="Ito T."/>
            <person name="Fujiyama A."/>
            <person name="Inagaki F."/>
            <person name="Takami H."/>
        </authorList>
    </citation>
    <scope>NUCLEOTIDE SEQUENCE</scope>
    <source>
        <strain evidence="2">Expedition CK06-06</strain>
    </source>
</reference>
<dbReference type="GO" id="GO:0016625">
    <property type="term" value="F:oxidoreductase activity, acting on the aldehyde or oxo group of donors, iron-sulfur protein as acceptor"/>
    <property type="evidence" value="ECO:0007669"/>
    <property type="project" value="InterPro"/>
</dbReference>
<gene>
    <name evidence="2" type="ORF">S12H4_62654</name>
</gene>
<dbReference type="Pfam" id="PF01314">
    <property type="entry name" value="AFOR_C"/>
    <property type="match status" value="1"/>
</dbReference>
<dbReference type="InterPro" id="IPR036021">
    <property type="entry name" value="Tungsten_al_ferr_oxy-like_C"/>
</dbReference>
<dbReference type="InterPro" id="IPR001203">
    <property type="entry name" value="OxRdtase_Ald_Fedxn_C"/>
</dbReference>
<dbReference type="Gene3D" id="1.10.599.10">
    <property type="entry name" value="Aldehyde Ferredoxin Oxidoreductase Protein, subunit A, domain 3"/>
    <property type="match status" value="1"/>
</dbReference>
<dbReference type="GO" id="GO:0051536">
    <property type="term" value="F:iron-sulfur cluster binding"/>
    <property type="evidence" value="ECO:0007669"/>
    <property type="project" value="InterPro"/>
</dbReference>
<dbReference type="SUPFAM" id="SSF48310">
    <property type="entry name" value="Aldehyde ferredoxin oxidoreductase, C-terminal domains"/>
    <property type="match status" value="1"/>
</dbReference>
<dbReference type="EMBL" id="BARW01042143">
    <property type="protein sequence ID" value="GAJ20526.1"/>
    <property type="molecule type" value="Genomic_DNA"/>
</dbReference>
<name>X1VT67_9ZZZZ</name>
<comment type="caution">
    <text evidence="2">The sequence shown here is derived from an EMBL/GenBank/DDBJ whole genome shotgun (WGS) entry which is preliminary data.</text>
</comment>
<accession>X1VT67</accession>
<sequence length="45" mass="5199">EVLKSGKTEGVKLDLDGSLKKYYKIRGWDWETGCPTKEKLEELNI</sequence>
<dbReference type="GO" id="GO:0009055">
    <property type="term" value="F:electron transfer activity"/>
    <property type="evidence" value="ECO:0007669"/>
    <property type="project" value="InterPro"/>
</dbReference>
<proteinExistence type="predicted"/>
<protein>
    <recommendedName>
        <fullName evidence="1">Aldehyde ferredoxin oxidoreductase C-terminal domain-containing protein</fullName>
    </recommendedName>
</protein>
<dbReference type="AlphaFoldDB" id="X1VT67"/>